<dbReference type="SUPFAM" id="SSF47413">
    <property type="entry name" value="lambda repressor-like DNA-binding domains"/>
    <property type="match status" value="1"/>
</dbReference>
<organism evidence="1 2">
    <name type="scientific">Schwartzia succinivorans DSM 10502</name>
    <dbReference type="NCBI Taxonomy" id="1123243"/>
    <lineage>
        <taxon>Bacteria</taxon>
        <taxon>Bacillati</taxon>
        <taxon>Bacillota</taxon>
        <taxon>Negativicutes</taxon>
        <taxon>Selenomonadales</taxon>
        <taxon>Selenomonadaceae</taxon>
        <taxon>Schwartzia</taxon>
    </lineage>
</organism>
<evidence type="ECO:0000313" key="2">
    <source>
        <dbReference type="Proteomes" id="UP000184404"/>
    </source>
</evidence>
<dbReference type="EMBL" id="FQUG01000003">
    <property type="protein sequence ID" value="SHE62521.1"/>
    <property type="molecule type" value="Genomic_DNA"/>
</dbReference>
<dbReference type="AlphaFoldDB" id="A0A1M4V0K3"/>
<dbReference type="Proteomes" id="UP000184404">
    <property type="component" value="Unassembled WGS sequence"/>
</dbReference>
<gene>
    <name evidence="1" type="ORF">SAMN02745190_00842</name>
</gene>
<evidence type="ECO:0000313" key="1">
    <source>
        <dbReference type="EMBL" id="SHE62521.1"/>
    </source>
</evidence>
<name>A0A1M4V0K3_9FIRM</name>
<keyword evidence="2" id="KW-1185">Reference proteome</keyword>
<reference evidence="1 2" key="1">
    <citation type="submission" date="2016-11" db="EMBL/GenBank/DDBJ databases">
        <authorList>
            <person name="Jaros S."/>
            <person name="Januszkiewicz K."/>
            <person name="Wedrychowicz H."/>
        </authorList>
    </citation>
    <scope>NUCLEOTIDE SEQUENCE [LARGE SCALE GENOMIC DNA]</scope>
    <source>
        <strain evidence="1 2">DSM 10502</strain>
    </source>
</reference>
<protein>
    <recommendedName>
        <fullName evidence="3">Cro/C1-type HTH DNA-binding domain-containing protein</fullName>
    </recommendedName>
</protein>
<evidence type="ECO:0008006" key="3">
    <source>
        <dbReference type="Google" id="ProtNLM"/>
    </source>
</evidence>
<dbReference type="InterPro" id="IPR010982">
    <property type="entry name" value="Lambda_DNA-bd_dom_sf"/>
</dbReference>
<dbReference type="GO" id="GO:0003677">
    <property type="term" value="F:DNA binding"/>
    <property type="evidence" value="ECO:0007669"/>
    <property type="project" value="InterPro"/>
</dbReference>
<sequence>MHVEKTATWGGECMTNTVELEIAIIRAGLRKKQVAEALGITKEGLRLKMNNKTEFTASEIATLYKLLNLNFESQQKIFFTQSVE</sequence>
<dbReference type="STRING" id="1123243.SAMN02745190_00842"/>
<proteinExistence type="predicted"/>
<accession>A0A1M4V0K3</accession>